<comment type="caution">
    <text evidence="2">The sequence shown here is derived from an EMBL/GenBank/DDBJ whole genome shotgun (WGS) entry which is preliminary data.</text>
</comment>
<dbReference type="AlphaFoldDB" id="A0A6A2ZKU9"/>
<sequence length="483" mass="52381">MHHQSIALKPLQFPFPPHLHPPDTIPYRRRFPIISFPLHQNTTTYSPCSAASFRSFHIPVSNHPPRSLPSSNAIKHAAVKTVDVATLGNLCVDIVLNVPKLPPSSPGPREAFMEQLSSSPPDKRYWEAGGNCNTAIAAARLGLNCLSIGYVGNDIYGKFLLDVLRDEGIGMVVMSEETDFVNSPGRSYETLLCWVLVDPLQKHDFCSPVDFCEEPAFSWMSTLSEEVKRGIKQSRILFCNGYAFDELSPALISSAVDCAIEAGTSVFFDPGPCGKSLLGGTVEEQNAVRHLLRMSDVLLLTSDEAESLTGIVNPILAGEELLSKGVRTKWVVVKMGPKGSILITQTSISCASAFKVKVMDTVGCGDSFVAAIAFGFIHNFPLVTTLGFANAVGAATAMGCGAGRNVATLKQVVELMEAHDLNEDDGFWKELLGEHLESEEVTFLTKMVLNGGNGRMNRVAFRKAVSELLPKLKSCQLEGTLSH</sequence>
<protein>
    <recommendedName>
        <fullName evidence="1">Carbohydrate kinase PfkB domain-containing protein</fullName>
    </recommendedName>
</protein>
<gene>
    <name evidence="2" type="ORF">F3Y22_tig00110858pilonHSYRG00273</name>
</gene>
<feature type="domain" description="Carbohydrate kinase PfkB" evidence="1">
    <location>
        <begin position="124"/>
        <end position="402"/>
    </location>
</feature>
<dbReference type="SUPFAM" id="SSF53613">
    <property type="entry name" value="Ribokinase-like"/>
    <property type="match status" value="1"/>
</dbReference>
<accession>A0A6A2ZKU9</accession>
<dbReference type="OrthoDB" id="415590at2759"/>
<dbReference type="PANTHER" id="PTHR47826:SF1">
    <property type="entry name" value="OS03G0164700 PROTEIN"/>
    <property type="match status" value="1"/>
</dbReference>
<evidence type="ECO:0000313" key="3">
    <source>
        <dbReference type="Proteomes" id="UP000436088"/>
    </source>
</evidence>
<evidence type="ECO:0000313" key="2">
    <source>
        <dbReference type="EMBL" id="KAE8692206.1"/>
    </source>
</evidence>
<evidence type="ECO:0000259" key="1">
    <source>
        <dbReference type="Pfam" id="PF00294"/>
    </source>
</evidence>
<dbReference type="PANTHER" id="PTHR47826">
    <property type="entry name" value="OS03G0164700 PROTEIN"/>
    <property type="match status" value="1"/>
</dbReference>
<dbReference type="Proteomes" id="UP000436088">
    <property type="component" value="Unassembled WGS sequence"/>
</dbReference>
<keyword evidence="3" id="KW-1185">Reference proteome</keyword>
<dbReference type="Pfam" id="PF00294">
    <property type="entry name" value="PfkB"/>
    <property type="match status" value="1"/>
</dbReference>
<dbReference type="InterPro" id="IPR029056">
    <property type="entry name" value="Ribokinase-like"/>
</dbReference>
<name>A0A6A2ZKU9_HIBSY</name>
<proteinExistence type="predicted"/>
<reference evidence="2" key="1">
    <citation type="submission" date="2019-09" db="EMBL/GenBank/DDBJ databases">
        <title>Draft genome information of white flower Hibiscus syriacus.</title>
        <authorList>
            <person name="Kim Y.-M."/>
        </authorList>
    </citation>
    <scope>NUCLEOTIDE SEQUENCE [LARGE SCALE GENOMIC DNA]</scope>
    <source>
        <strain evidence="2">YM2019G1</strain>
    </source>
</reference>
<organism evidence="2 3">
    <name type="scientific">Hibiscus syriacus</name>
    <name type="common">Rose of Sharon</name>
    <dbReference type="NCBI Taxonomy" id="106335"/>
    <lineage>
        <taxon>Eukaryota</taxon>
        <taxon>Viridiplantae</taxon>
        <taxon>Streptophyta</taxon>
        <taxon>Embryophyta</taxon>
        <taxon>Tracheophyta</taxon>
        <taxon>Spermatophyta</taxon>
        <taxon>Magnoliopsida</taxon>
        <taxon>eudicotyledons</taxon>
        <taxon>Gunneridae</taxon>
        <taxon>Pentapetalae</taxon>
        <taxon>rosids</taxon>
        <taxon>malvids</taxon>
        <taxon>Malvales</taxon>
        <taxon>Malvaceae</taxon>
        <taxon>Malvoideae</taxon>
        <taxon>Hibiscus</taxon>
    </lineage>
</organism>
<dbReference type="EMBL" id="VEPZ02001139">
    <property type="protein sequence ID" value="KAE8692206.1"/>
    <property type="molecule type" value="Genomic_DNA"/>
</dbReference>
<dbReference type="InterPro" id="IPR011611">
    <property type="entry name" value="PfkB_dom"/>
</dbReference>
<dbReference type="Gene3D" id="3.40.1190.20">
    <property type="match status" value="1"/>
</dbReference>